<evidence type="ECO:0000313" key="2">
    <source>
        <dbReference type="Proteomes" id="UP000694300"/>
    </source>
</evidence>
<comment type="caution">
    <text evidence="1">The sequence shown here is derived from an EMBL/GenBank/DDBJ whole genome shotgun (WGS) entry which is preliminary data.</text>
</comment>
<keyword evidence="2" id="KW-1185">Reference proteome</keyword>
<organism evidence="1 2">
    <name type="scientific">Pseudonocardia oceani</name>
    <dbReference type="NCBI Taxonomy" id="2792013"/>
    <lineage>
        <taxon>Bacteria</taxon>
        <taxon>Bacillati</taxon>
        <taxon>Actinomycetota</taxon>
        <taxon>Actinomycetes</taxon>
        <taxon>Pseudonocardiales</taxon>
        <taxon>Pseudonocardiaceae</taxon>
        <taxon>Pseudonocardia</taxon>
    </lineage>
</organism>
<dbReference type="Proteomes" id="UP000694300">
    <property type="component" value="Unassembled WGS sequence"/>
</dbReference>
<sequence>MTSLAALVRDAADGRFPPADGGWVQVPPWRAGLEAVLAFTGFAVLAVDGPLPRPVDGFGGAHDPRLVTALAGPDGWIDSLDALLVARGTGGPPALQTRPDLAGHPRAAFARAVRDDVRVLGRADGDDLAVLGRGIAGLTELSTEVPPARRGGAGRALVRDALTCVPAGEVVVAAVAPGNAASLRALLAAGFTPIGSSQLFRRAPAP</sequence>
<evidence type="ECO:0000313" key="1">
    <source>
        <dbReference type="EMBL" id="MBW0130186.1"/>
    </source>
</evidence>
<gene>
    <name evidence="1" type="ORF">I4I82_21240</name>
</gene>
<reference evidence="1 2" key="1">
    <citation type="submission" date="2020-11" db="EMBL/GenBank/DDBJ databases">
        <title>Pseudonocardia abyssalis sp. nov. and Pseudonocardia oceani sp. nov., description and phylogenomic analysis of two novel actinomycetes isolated from the deep Southern Ocean.</title>
        <authorList>
            <person name="Parra J."/>
        </authorList>
    </citation>
    <scope>NUCLEOTIDE SEQUENCE [LARGE SCALE GENOMIC DNA]</scope>
    <source>
        <strain evidence="2">KRD185</strain>
    </source>
</reference>
<accession>A0ABS6UD65</accession>
<name>A0ABS6UD65_9PSEU</name>
<proteinExistence type="predicted"/>
<protein>
    <submittedName>
        <fullName evidence="1">N-acetyltransferase</fullName>
    </submittedName>
</protein>
<dbReference type="RefSeq" id="WP_218595966.1">
    <property type="nucleotide sequence ID" value="NZ_JADQDF010000001.1"/>
</dbReference>
<dbReference type="EMBL" id="JADQDF010000001">
    <property type="protein sequence ID" value="MBW0130186.1"/>
    <property type="molecule type" value="Genomic_DNA"/>
</dbReference>